<comment type="subcellular location">
    <subcellularLocation>
        <location evidence="2 13">Secreted</location>
    </subcellularLocation>
</comment>
<evidence type="ECO:0000256" key="6">
    <source>
        <dbReference type="ARBA" id="ARBA00022685"/>
    </source>
</evidence>
<organism evidence="15 16">
    <name type="scientific">Cladobotryum mycophilum</name>
    <dbReference type="NCBI Taxonomy" id="491253"/>
    <lineage>
        <taxon>Eukaryota</taxon>
        <taxon>Fungi</taxon>
        <taxon>Dikarya</taxon>
        <taxon>Ascomycota</taxon>
        <taxon>Pezizomycotina</taxon>
        <taxon>Sordariomycetes</taxon>
        <taxon>Hypocreomycetidae</taxon>
        <taxon>Hypocreales</taxon>
        <taxon>Hypocreaceae</taxon>
        <taxon>Cladobotryum</taxon>
    </lineage>
</organism>
<dbReference type="InterPro" id="IPR029463">
    <property type="entry name" value="Lys_MEP"/>
</dbReference>
<evidence type="ECO:0000259" key="14">
    <source>
        <dbReference type="SMART" id="SM01351"/>
    </source>
</evidence>
<keyword evidence="11 13" id="KW-0482">Metalloprotease</keyword>
<keyword evidence="8" id="KW-0732">Signal</keyword>
<dbReference type="SUPFAM" id="SSF55486">
    <property type="entry name" value="Metalloproteases ('zincins'), catalytic domain"/>
    <property type="match status" value="1"/>
</dbReference>
<evidence type="ECO:0000256" key="4">
    <source>
        <dbReference type="ARBA" id="ARBA00022525"/>
    </source>
</evidence>
<dbReference type="Gene3D" id="3.40.390.10">
    <property type="entry name" value="Collagenase (Catalytic Domain)"/>
    <property type="match status" value="1"/>
</dbReference>
<protein>
    <recommendedName>
        <fullName evidence="13">Neutral protease 2</fullName>
        <ecNumber evidence="13">3.4.24.39</ecNumber>
    </recommendedName>
    <alternativeName>
        <fullName evidence="13">Deuterolysin</fullName>
    </alternativeName>
</protein>
<evidence type="ECO:0000256" key="12">
    <source>
        <dbReference type="ARBA" id="ARBA00023145"/>
    </source>
</evidence>
<gene>
    <name evidence="15" type="ORF">PT974_09778</name>
</gene>
<evidence type="ECO:0000313" key="15">
    <source>
        <dbReference type="EMBL" id="KAK5991495.1"/>
    </source>
</evidence>
<keyword evidence="7 13" id="KW-0479">Metal-binding</keyword>
<evidence type="ECO:0000256" key="2">
    <source>
        <dbReference type="ARBA" id="ARBA00004613"/>
    </source>
</evidence>
<dbReference type="PRINTS" id="PR00768">
    <property type="entry name" value="DEUTEROLYSIN"/>
</dbReference>
<comment type="function">
    <text evidence="13">Secreted metalloproteinase that allows assimilation of proteinaceous substrates. Shows high activities on basic nuclear substrates such as histone and protamine.</text>
</comment>
<dbReference type="PANTHER" id="PTHR37016">
    <property type="match status" value="1"/>
</dbReference>
<dbReference type="CDD" id="cd11008">
    <property type="entry name" value="M35_deuterolysin_like"/>
    <property type="match status" value="1"/>
</dbReference>
<evidence type="ECO:0000256" key="10">
    <source>
        <dbReference type="ARBA" id="ARBA00022833"/>
    </source>
</evidence>
<feature type="domain" description="Lysine-specific metallo-endopeptidase" evidence="14">
    <location>
        <begin position="171"/>
        <end position="311"/>
    </location>
</feature>
<comment type="cofactor">
    <cofactor evidence="13">
        <name>Zn(2+)</name>
        <dbReference type="ChEBI" id="CHEBI:29105"/>
    </cofactor>
    <text evidence="13">Binds 1 zinc ion per subunit.</text>
</comment>
<evidence type="ECO:0000256" key="8">
    <source>
        <dbReference type="ARBA" id="ARBA00022729"/>
    </source>
</evidence>
<keyword evidence="5 13" id="KW-0645">Protease</keyword>
<comment type="caution">
    <text evidence="15">The sequence shown here is derived from an EMBL/GenBank/DDBJ whole genome shotgun (WGS) entry which is preliminary data.</text>
</comment>
<keyword evidence="12" id="KW-0865">Zymogen</keyword>
<evidence type="ECO:0000256" key="3">
    <source>
        <dbReference type="ARBA" id="ARBA00010279"/>
    </source>
</evidence>
<proteinExistence type="inferred from homology"/>
<dbReference type="InterPro" id="IPR024079">
    <property type="entry name" value="MetalloPept_cat_dom_sf"/>
</dbReference>
<evidence type="ECO:0000256" key="5">
    <source>
        <dbReference type="ARBA" id="ARBA00022670"/>
    </source>
</evidence>
<sequence>MAGNSQVKATITNNGKNNLKIFRAGTILDKAAIEKASVTADSNPVKFIGIRQRLATSNLKETAFEHIPAGQAITVTFDVAHVHDLSSGGKFDIETSGVLNFADEASTELVGSVPYFSNKITADIDGEQAAASRLDFTNTKRTKIQSDCKAQKLTATNSALKNCASLSQKASQAASSGSAAKLEEYFKSSTSAVRQQVAGVFNKVAKECGSTSSGVSRYYCSDVDNGCEDGVLAYTLPSQSFMAYCDLYFNDLPGLTSRCHAQDQATTTLHEVTHLSEIAGTEDNGYGYNAIRKLSSRASLNNADSYAMYANAIYSNC</sequence>
<dbReference type="Proteomes" id="UP001338125">
    <property type="component" value="Unassembled WGS sequence"/>
</dbReference>
<keyword evidence="9 13" id="KW-0378">Hydrolase</keyword>
<evidence type="ECO:0000256" key="13">
    <source>
        <dbReference type="RuleBase" id="RU361126"/>
    </source>
</evidence>
<keyword evidence="6 13" id="KW-0165">Cleavage on pair of basic residues</keyword>
<dbReference type="InterPro" id="IPR001384">
    <property type="entry name" value="Peptidase_M35"/>
</dbReference>
<dbReference type="Pfam" id="PF02102">
    <property type="entry name" value="Peptidase_M35"/>
    <property type="match status" value="1"/>
</dbReference>
<evidence type="ECO:0000256" key="11">
    <source>
        <dbReference type="ARBA" id="ARBA00023049"/>
    </source>
</evidence>
<accession>A0ABR0SH74</accession>
<name>A0ABR0SH74_9HYPO</name>
<keyword evidence="10 13" id="KW-0862">Zinc</keyword>
<dbReference type="EC" id="3.4.24.39" evidence="13"/>
<keyword evidence="16" id="KW-1185">Reference proteome</keyword>
<comment type="similarity">
    <text evidence="3 13">Belongs to the peptidase M35 family.</text>
</comment>
<evidence type="ECO:0000256" key="1">
    <source>
        <dbReference type="ARBA" id="ARBA00001187"/>
    </source>
</evidence>
<dbReference type="Gene3D" id="2.60.40.2970">
    <property type="match status" value="1"/>
</dbReference>
<reference evidence="15 16" key="1">
    <citation type="submission" date="2024-01" db="EMBL/GenBank/DDBJ databases">
        <title>Complete genome of Cladobotryum mycophilum ATHUM6906.</title>
        <authorList>
            <person name="Christinaki A.C."/>
            <person name="Myridakis A.I."/>
            <person name="Kouvelis V.N."/>
        </authorList>
    </citation>
    <scope>NUCLEOTIDE SEQUENCE [LARGE SCALE GENOMIC DNA]</scope>
    <source>
        <strain evidence="15 16">ATHUM6906</strain>
    </source>
</reference>
<dbReference type="SMART" id="SM01351">
    <property type="entry name" value="Aspzincin_M35"/>
    <property type="match status" value="1"/>
</dbReference>
<dbReference type="InterPro" id="IPR050414">
    <property type="entry name" value="Fungal_M35_metalloproteases"/>
</dbReference>
<evidence type="ECO:0000256" key="9">
    <source>
        <dbReference type="ARBA" id="ARBA00022801"/>
    </source>
</evidence>
<comment type="catalytic activity">
    <reaction evidence="1 13">
        <text>Preferential cleavage of bonds with hydrophobic residues in P1'. Also 3-Asn-|-Gln-4 and 8-Gly-|-Ser-9 bonds in insulin B chain.</text>
        <dbReference type="EC" id="3.4.24.39"/>
    </reaction>
</comment>
<evidence type="ECO:0000313" key="16">
    <source>
        <dbReference type="Proteomes" id="UP001338125"/>
    </source>
</evidence>
<evidence type="ECO:0000256" key="7">
    <source>
        <dbReference type="ARBA" id="ARBA00022723"/>
    </source>
</evidence>
<dbReference type="PANTHER" id="PTHR37016:SF2">
    <property type="entry name" value="NEUTRAL PROTEASE 2 HOMOLOG SNOG_02177"/>
    <property type="match status" value="1"/>
</dbReference>
<keyword evidence="4 13" id="KW-0964">Secreted</keyword>
<dbReference type="EMBL" id="JAVFKD010000014">
    <property type="protein sequence ID" value="KAK5991495.1"/>
    <property type="molecule type" value="Genomic_DNA"/>
</dbReference>